<evidence type="ECO:0000313" key="2">
    <source>
        <dbReference type="EMBL" id="KAJ7731786.1"/>
    </source>
</evidence>
<feature type="compositionally biased region" description="Basic and acidic residues" evidence="1">
    <location>
        <begin position="374"/>
        <end position="387"/>
    </location>
</feature>
<feature type="region of interest" description="Disordered" evidence="1">
    <location>
        <begin position="374"/>
        <end position="423"/>
    </location>
</feature>
<sequence>MVYKNMGDKEIDPEEISVANAGVETRIQFPQSVQKATALNSYNGTSLPELEKSQHEHWEHARQRRVNTKLLVLIPPVEVHRWRIKLSSVYLSDRGLEKSKLGKHRDRLSQLLPGSTVVVELAEGCAALHGNDTATAVLDLSCLPLGQSIYIFSRGSIGADASVQCLPSFLGLGNLADKVLPLSEEYATPTSMAATIIPTRYSFASSQSEIRSGMLSHEAYHRSFKWDGSRISVIHFWQGEPAEGDTVLRLGKSYYYEQRDRIKLWAVGHSGTYVLLLRWRRLPWIAALQYDFDSTHTTCRKLDIGDAFERLGSVSQMALDDSLGTIFLLDEEGRKNREIRTFSTEAGYLRTELQRLYQCRAMISFSNIRGHVGTGEHDGIQTSKDSRNIPTRQQDVWRDEGERDLGTSNPQHSSAGLPVNEGKETRFNETKFVAYPEATRMFTACHPWIKNTHRFVTHAPNALNGQRCFEQISAGSIPGFEISPSSRRKKDAMRILS</sequence>
<dbReference type="EMBL" id="JARKIB010000150">
    <property type="protein sequence ID" value="KAJ7731786.1"/>
    <property type="molecule type" value="Genomic_DNA"/>
</dbReference>
<organism evidence="2 3">
    <name type="scientific">Mycena metata</name>
    <dbReference type="NCBI Taxonomy" id="1033252"/>
    <lineage>
        <taxon>Eukaryota</taxon>
        <taxon>Fungi</taxon>
        <taxon>Dikarya</taxon>
        <taxon>Basidiomycota</taxon>
        <taxon>Agaricomycotina</taxon>
        <taxon>Agaricomycetes</taxon>
        <taxon>Agaricomycetidae</taxon>
        <taxon>Agaricales</taxon>
        <taxon>Marasmiineae</taxon>
        <taxon>Mycenaceae</taxon>
        <taxon>Mycena</taxon>
    </lineage>
</organism>
<protein>
    <submittedName>
        <fullName evidence="2">Uncharacterized protein</fullName>
    </submittedName>
</protein>
<reference evidence="2" key="1">
    <citation type="submission" date="2023-03" db="EMBL/GenBank/DDBJ databases">
        <title>Massive genome expansion in bonnet fungi (Mycena s.s.) driven by repeated elements and novel gene families across ecological guilds.</title>
        <authorList>
            <consortium name="Lawrence Berkeley National Laboratory"/>
            <person name="Harder C.B."/>
            <person name="Miyauchi S."/>
            <person name="Viragh M."/>
            <person name="Kuo A."/>
            <person name="Thoen E."/>
            <person name="Andreopoulos B."/>
            <person name="Lu D."/>
            <person name="Skrede I."/>
            <person name="Drula E."/>
            <person name="Henrissat B."/>
            <person name="Morin E."/>
            <person name="Kohler A."/>
            <person name="Barry K."/>
            <person name="LaButti K."/>
            <person name="Morin E."/>
            <person name="Salamov A."/>
            <person name="Lipzen A."/>
            <person name="Mereny Z."/>
            <person name="Hegedus B."/>
            <person name="Baldrian P."/>
            <person name="Stursova M."/>
            <person name="Weitz H."/>
            <person name="Taylor A."/>
            <person name="Grigoriev I.V."/>
            <person name="Nagy L.G."/>
            <person name="Martin F."/>
            <person name="Kauserud H."/>
        </authorList>
    </citation>
    <scope>NUCLEOTIDE SEQUENCE</scope>
    <source>
        <strain evidence="2">CBHHK182m</strain>
    </source>
</reference>
<gene>
    <name evidence="2" type="ORF">B0H16DRAFT_1696617</name>
</gene>
<dbReference type="Proteomes" id="UP001215598">
    <property type="component" value="Unassembled WGS sequence"/>
</dbReference>
<evidence type="ECO:0000313" key="3">
    <source>
        <dbReference type="Proteomes" id="UP001215598"/>
    </source>
</evidence>
<comment type="caution">
    <text evidence="2">The sequence shown here is derived from an EMBL/GenBank/DDBJ whole genome shotgun (WGS) entry which is preliminary data.</text>
</comment>
<keyword evidence="3" id="KW-1185">Reference proteome</keyword>
<dbReference type="AlphaFoldDB" id="A0AAD7MSX4"/>
<accession>A0AAD7MSX4</accession>
<feature type="compositionally biased region" description="Basic and acidic residues" evidence="1">
    <location>
        <begin position="395"/>
        <end position="405"/>
    </location>
</feature>
<name>A0AAD7MSX4_9AGAR</name>
<proteinExistence type="predicted"/>
<evidence type="ECO:0000256" key="1">
    <source>
        <dbReference type="SAM" id="MobiDB-lite"/>
    </source>
</evidence>